<comment type="caution">
    <text evidence="11">The sequence shown here is derived from an EMBL/GenBank/DDBJ whole genome shotgun (WGS) entry which is preliminary data.</text>
</comment>
<dbReference type="Gene3D" id="1.10.10.350">
    <property type="match status" value="1"/>
</dbReference>
<dbReference type="EMBL" id="MFZI01000040">
    <property type="protein sequence ID" value="OGK20087.1"/>
    <property type="molecule type" value="Genomic_DNA"/>
</dbReference>
<gene>
    <name evidence="10" type="primary">lysS</name>
    <name evidence="11" type="ORF">A2866_01000</name>
</gene>
<dbReference type="EC" id="6.1.1.6" evidence="10"/>
<comment type="catalytic activity">
    <reaction evidence="9 10">
        <text>tRNA(Lys) + L-lysine + ATP = L-lysyl-tRNA(Lys) + AMP + diphosphate</text>
        <dbReference type="Rhea" id="RHEA:20792"/>
        <dbReference type="Rhea" id="RHEA-COMP:9696"/>
        <dbReference type="Rhea" id="RHEA-COMP:9697"/>
        <dbReference type="ChEBI" id="CHEBI:30616"/>
        <dbReference type="ChEBI" id="CHEBI:32551"/>
        <dbReference type="ChEBI" id="CHEBI:33019"/>
        <dbReference type="ChEBI" id="CHEBI:78442"/>
        <dbReference type="ChEBI" id="CHEBI:78529"/>
        <dbReference type="ChEBI" id="CHEBI:456215"/>
        <dbReference type="EC" id="6.1.1.6"/>
    </reaction>
</comment>
<evidence type="ECO:0000256" key="5">
    <source>
        <dbReference type="ARBA" id="ARBA00022741"/>
    </source>
</evidence>
<evidence type="ECO:0000313" key="12">
    <source>
        <dbReference type="Proteomes" id="UP000177026"/>
    </source>
</evidence>
<dbReference type="InterPro" id="IPR002904">
    <property type="entry name" value="Lys-tRNA-ligase"/>
</dbReference>
<dbReference type="Gene3D" id="1.10.10.770">
    <property type="match status" value="1"/>
</dbReference>
<dbReference type="Gene3D" id="3.40.50.620">
    <property type="entry name" value="HUPs"/>
    <property type="match status" value="2"/>
</dbReference>
<sequence>MIWVDRIAKQFEGRAQHVDDMFTPSGFAHMGSLRGPILHDVIYKVLHSKNRDTVFTYVFNDFDTIDGLPPDLKEKFSPYFAWPLSKAPSPVDGYKSFAEYFSSDFKKVLESLGFQANYISSWNMYHEGKFNEVIRIALDNKEKILEIYKKIAGYKKKSSDWHPLQVICPKCGKLGTTKVTGWDGELVTFTCEPRLVTWAAGCGYSGSISPFDGNGKLPWKVDWPAHWKVLGVTFEGAGKDHASRGGSYDIAFALCDEVFHSVRPYYFPYEFFLFGGKKMASSKGIGLKARDLTTILPPEIARFLIVRIPPQKTLEFNPIGEAIPNLFDEYDRCMAAYFDKQEGKIPAGKPGEVLSDFARIYELSEVRLHPKKRISVPRFRTVANLIKNKTDLTSFFAKQKGSKLTLEEEKILKEREQFVEVYLKNYAQDKPTINYKLQTTNFSAGQKEFLLLLAKNLKSAKENKEDIQKIVFDSIKQSGLNPRDAFRAFYQKLTGKDFGPKAGDLILEQGIDAVISKLHSTSN</sequence>
<keyword evidence="4 10" id="KW-0436">Ligase</keyword>
<evidence type="ECO:0000256" key="2">
    <source>
        <dbReference type="ARBA" id="ARBA00005594"/>
    </source>
</evidence>
<dbReference type="SUPFAM" id="SSF48163">
    <property type="entry name" value="An anticodon-binding domain of class I aminoacyl-tRNA synthetases"/>
    <property type="match status" value="1"/>
</dbReference>
<keyword evidence="6 10" id="KW-0067">ATP-binding</keyword>
<dbReference type="SUPFAM" id="SSF52374">
    <property type="entry name" value="Nucleotidylyl transferase"/>
    <property type="match status" value="1"/>
</dbReference>
<keyword evidence="3 10" id="KW-0963">Cytoplasm</keyword>
<proteinExistence type="inferred from homology"/>
<protein>
    <recommendedName>
        <fullName evidence="10">Lysine--tRNA ligase</fullName>
        <ecNumber evidence="10">6.1.1.6</ecNumber>
    </recommendedName>
    <alternativeName>
        <fullName evidence="10">Lysyl-tRNA synthetase</fullName>
        <shortName evidence="10">LysRS</shortName>
    </alternativeName>
</protein>
<dbReference type="GO" id="GO:0005524">
    <property type="term" value="F:ATP binding"/>
    <property type="evidence" value="ECO:0007669"/>
    <property type="project" value="UniProtKB-UniRule"/>
</dbReference>
<comment type="caution">
    <text evidence="10">Lacks conserved residue(s) required for the propagation of feature annotation.</text>
</comment>
<organism evidence="11 12">
    <name type="scientific">Candidatus Roizmanbacteria bacterium RIFCSPHIGHO2_01_FULL_39_8</name>
    <dbReference type="NCBI Taxonomy" id="1802033"/>
    <lineage>
        <taxon>Bacteria</taxon>
        <taxon>Candidatus Roizmaniibacteriota</taxon>
    </lineage>
</organism>
<comment type="subcellular location">
    <subcellularLocation>
        <location evidence="1 10">Cytoplasm</location>
    </subcellularLocation>
</comment>
<dbReference type="AlphaFoldDB" id="A0A1F7GMD2"/>
<accession>A0A1F7GMD2</accession>
<name>A0A1F7GMD2_9BACT</name>
<dbReference type="Pfam" id="PF01921">
    <property type="entry name" value="tRNA-synt_1f"/>
    <property type="match status" value="1"/>
</dbReference>
<comment type="similarity">
    <text evidence="2 10">Belongs to the class-I aminoacyl-tRNA synthetase family.</text>
</comment>
<dbReference type="HAMAP" id="MF_00177">
    <property type="entry name" value="Lys_tRNA_synth_class1"/>
    <property type="match status" value="1"/>
</dbReference>
<evidence type="ECO:0000256" key="9">
    <source>
        <dbReference type="ARBA" id="ARBA00048573"/>
    </source>
</evidence>
<dbReference type="Proteomes" id="UP000177026">
    <property type="component" value="Unassembled WGS sequence"/>
</dbReference>
<dbReference type="InterPro" id="IPR020751">
    <property type="entry name" value="aa-tRNA-synth_I_codon-bd_sub2"/>
</dbReference>
<evidence type="ECO:0000313" key="11">
    <source>
        <dbReference type="EMBL" id="OGK20087.1"/>
    </source>
</evidence>
<dbReference type="PANTHER" id="PTHR37940:SF1">
    <property type="entry name" value="LYSINE--TRNA LIGASE"/>
    <property type="match status" value="1"/>
</dbReference>
<dbReference type="InterPro" id="IPR014729">
    <property type="entry name" value="Rossmann-like_a/b/a_fold"/>
</dbReference>
<dbReference type="GO" id="GO:0004824">
    <property type="term" value="F:lysine-tRNA ligase activity"/>
    <property type="evidence" value="ECO:0007669"/>
    <property type="project" value="UniProtKB-UniRule"/>
</dbReference>
<dbReference type="GO" id="GO:0006430">
    <property type="term" value="P:lysyl-tRNA aminoacylation"/>
    <property type="evidence" value="ECO:0007669"/>
    <property type="project" value="UniProtKB-UniRule"/>
</dbReference>
<reference evidence="11 12" key="1">
    <citation type="journal article" date="2016" name="Nat. Commun.">
        <title>Thousands of microbial genomes shed light on interconnected biogeochemical processes in an aquifer system.</title>
        <authorList>
            <person name="Anantharaman K."/>
            <person name="Brown C.T."/>
            <person name="Hug L.A."/>
            <person name="Sharon I."/>
            <person name="Castelle C.J."/>
            <person name="Probst A.J."/>
            <person name="Thomas B.C."/>
            <person name="Singh A."/>
            <person name="Wilkins M.J."/>
            <person name="Karaoz U."/>
            <person name="Brodie E.L."/>
            <person name="Williams K.H."/>
            <person name="Hubbard S.S."/>
            <person name="Banfield J.F."/>
        </authorList>
    </citation>
    <scope>NUCLEOTIDE SEQUENCE [LARGE SCALE GENOMIC DNA]</scope>
</reference>
<evidence type="ECO:0000256" key="6">
    <source>
        <dbReference type="ARBA" id="ARBA00022840"/>
    </source>
</evidence>
<dbReference type="GO" id="GO:0000049">
    <property type="term" value="F:tRNA binding"/>
    <property type="evidence" value="ECO:0007669"/>
    <property type="project" value="InterPro"/>
</dbReference>
<dbReference type="PANTHER" id="PTHR37940">
    <property type="entry name" value="LYSINE--TRNA LIGASE"/>
    <property type="match status" value="1"/>
</dbReference>
<evidence type="ECO:0000256" key="4">
    <source>
        <dbReference type="ARBA" id="ARBA00022598"/>
    </source>
</evidence>
<dbReference type="InterPro" id="IPR008925">
    <property type="entry name" value="aa_tRNA-synth_I_cd-bd_sf"/>
</dbReference>
<keyword evidence="7 10" id="KW-0648">Protein biosynthesis</keyword>
<keyword evidence="5 10" id="KW-0547">Nucleotide-binding</keyword>
<keyword evidence="8 10" id="KW-0030">Aminoacyl-tRNA synthetase</keyword>
<evidence type="ECO:0000256" key="7">
    <source>
        <dbReference type="ARBA" id="ARBA00022917"/>
    </source>
</evidence>
<evidence type="ECO:0000256" key="8">
    <source>
        <dbReference type="ARBA" id="ARBA00023146"/>
    </source>
</evidence>
<dbReference type="GO" id="GO:0005737">
    <property type="term" value="C:cytoplasm"/>
    <property type="evidence" value="ECO:0007669"/>
    <property type="project" value="UniProtKB-SubCell"/>
</dbReference>
<evidence type="ECO:0000256" key="3">
    <source>
        <dbReference type="ARBA" id="ARBA00022490"/>
    </source>
</evidence>
<evidence type="ECO:0000256" key="1">
    <source>
        <dbReference type="ARBA" id="ARBA00004496"/>
    </source>
</evidence>
<evidence type="ECO:0000256" key="10">
    <source>
        <dbReference type="HAMAP-Rule" id="MF_00177"/>
    </source>
</evidence>
<dbReference type="NCBIfam" id="TIGR00467">
    <property type="entry name" value="lysS_arch"/>
    <property type="match status" value="1"/>
</dbReference>